<feature type="repeat" description="WD" evidence="3">
    <location>
        <begin position="896"/>
        <end position="929"/>
    </location>
</feature>
<dbReference type="Gene3D" id="2.130.10.10">
    <property type="entry name" value="YVTN repeat-like/Quinoprotein amine dehydrogenase"/>
    <property type="match status" value="5"/>
</dbReference>
<dbReference type="PROSITE" id="PS00678">
    <property type="entry name" value="WD_REPEATS_1"/>
    <property type="match status" value="3"/>
</dbReference>
<feature type="repeat" description="WD" evidence="3">
    <location>
        <begin position="1055"/>
        <end position="1096"/>
    </location>
</feature>
<feature type="repeat" description="WD" evidence="3">
    <location>
        <begin position="570"/>
        <end position="600"/>
    </location>
</feature>
<dbReference type="PANTHER" id="PTHR19848:SF8">
    <property type="entry name" value="F-BOX AND WD REPEAT DOMAIN CONTAINING 7"/>
    <property type="match status" value="1"/>
</dbReference>
<dbReference type="SUPFAM" id="SSF50978">
    <property type="entry name" value="WD40 repeat-like"/>
    <property type="match status" value="2"/>
</dbReference>
<gene>
    <name evidence="5" type="ORF">SAMN04488564_11799</name>
</gene>
<evidence type="ECO:0000313" key="6">
    <source>
        <dbReference type="Proteomes" id="UP000198583"/>
    </source>
</evidence>
<accession>A0A1I6FGY0</accession>
<evidence type="ECO:0000256" key="3">
    <source>
        <dbReference type="PROSITE-ProRule" id="PRU00221"/>
    </source>
</evidence>
<dbReference type="OrthoDB" id="134501at2"/>
<evidence type="ECO:0000256" key="2">
    <source>
        <dbReference type="ARBA" id="ARBA00022737"/>
    </source>
</evidence>
<evidence type="ECO:0000256" key="1">
    <source>
        <dbReference type="ARBA" id="ARBA00022574"/>
    </source>
</evidence>
<dbReference type="InterPro" id="IPR019775">
    <property type="entry name" value="WD40_repeat_CS"/>
</dbReference>
<dbReference type="InterPro" id="IPR027417">
    <property type="entry name" value="P-loop_NTPase"/>
</dbReference>
<dbReference type="SUPFAM" id="SSF52540">
    <property type="entry name" value="P-loop containing nucleoside triphosphate hydrolases"/>
    <property type="match status" value="1"/>
</dbReference>
<reference evidence="6" key="1">
    <citation type="submission" date="2016-10" db="EMBL/GenBank/DDBJ databases">
        <authorList>
            <person name="Varghese N."/>
            <person name="Submissions S."/>
        </authorList>
    </citation>
    <scope>NUCLEOTIDE SEQUENCE [LARGE SCALE GENOMIC DNA]</scope>
    <source>
        <strain evidence="6">DSM 44232</strain>
    </source>
</reference>
<dbReference type="AlphaFoldDB" id="A0A1I6FGY0"/>
<dbReference type="InterPro" id="IPR036322">
    <property type="entry name" value="WD40_repeat_dom_sf"/>
</dbReference>
<dbReference type="CDD" id="cd00200">
    <property type="entry name" value="WD40"/>
    <property type="match status" value="2"/>
</dbReference>
<dbReference type="Pfam" id="PF00400">
    <property type="entry name" value="WD40"/>
    <property type="match status" value="12"/>
</dbReference>
<feature type="repeat" description="WD" evidence="3">
    <location>
        <begin position="771"/>
        <end position="804"/>
    </location>
</feature>
<dbReference type="EMBL" id="FOYL01000017">
    <property type="protein sequence ID" value="SFR29175.1"/>
    <property type="molecule type" value="Genomic_DNA"/>
</dbReference>
<dbReference type="STRING" id="84724.SAMN04488564_11799"/>
<dbReference type="InterPro" id="IPR049052">
    <property type="entry name" value="nSTAND1"/>
</dbReference>
<keyword evidence="2" id="KW-0677">Repeat</keyword>
<feature type="repeat" description="WD" evidence="3">
    <location>
        <begin position="654"/>
        <end position="686"/>
    </location>
</feature>
<dbReference type="RefSeq" id="WP_093605609.1">
    <property type="nucleotide sequence ID" value="NZ_FOYL01000017.1"/>
</dbReference>
<feature type="repeat" description="WD" evidence="3">
    <location>
        <begin position="971"/>
        <end position="1012"/>
    </location>
</feature>
<dbReference type="InterPro" id="IPR020472">
    <property type="entry name" value="WD40_PAC1"/>
</dbReference>
<feature type="domain" description="Novel STAND NTPase 1" evidence="4">
    <location>
        <begin position="97"/>
        <end position="430"/>
    </location>
</feature>
<dbReference type="Pfam" id="PF20703">
    <property type="entry name" value="nSTAND1"/>
    <property type="match status" value="1"/>
</dbReference>
<organism evidence="5 6">
    <name type="scientific">Lentzea waywayandensis</name>
    <dbReference type="NCBI Taxonomy" id="84724"/>
    <lineage>
        <taxon>Bacteria</taxon>
        <taxon>Bacillati</taxon>
        <taxon>Actinomycetota</taxon>
        <taxon>Actinomycetes</taxon>
        <taxon>Pseudonocardiales</taxon>
        <taxon>Pseudonocardiaceae</taxon>
        <taxon>Lentzea</taxon>
    </lineage>
</organism>
<feature type="repeat" description="WD" evidence="3">
    <location>
        <begin position="1013"/>
        <end position="1054"/>
    </location>
</feature>
<name>A0A1I6FGY0_9PSEU</name>
<keyword evidence="1 3" id="KW-0853">WD repeat</keyword>
<dbReference type="InterPro" id="IPR015943">
    <property type="entry name" value="WD40/YVTN_repeat-like_dom_sf"/>
</dbReference>
<keyword evidence="6" id="KW-1185">Reference proteome</keyword>
<feature type="repeat" description="WD" evidence="3">
    <location>
        <begin position="612"/>
        <end position="653"/>
    </location>
</feature>
<protein>
    <submittedName>
        <fullName evidence="5">WD40 repeat</fullName>
    </submittedName>
</protein>
<proteinExistence type="predicted"/>
<evidence type="ECO:0000259" key="4">
    <source>
        <dbReference type="Pfam" id="PF20703"/>
    </source>
</evidence>
<sequence length="1145" mass="120244">MGRPERPLDPNEGPVQRFAWELRLLREKAGSPSYRELSRRAHFSSTALSEAAGGTQLPTLAVTLGYVEACEGDAEHWERQWREVAAEILAPGDESAPYLGLAAFQPEDASLFRGREELVEHLVGEVGKRSFLGVFGASGSGKSSLLGAGLVPSLSLSSVVLTPTAHPVRELTAKTADRPELVVVDQFEETFTLCADPNERDAFVAALLACDAKVVIGCRIDFLDRCAVIPALVTALRDAQVLVGPMTPEELRRVVVEPATCAGLKVEPDMVSAAVIDAHGQPGALPLLSHALLETWRRRENNRLTLAGYQASGGVSGAIAATAEQAFTELGSADQAAARSLLLRLVQPGQGAYDLRRRVALDEVMGPALNALVTARLVVVADGSVELAHEALTRAWPRLRTWLEEDRERLQQHQDLTTAAHAWDAVDRDSGAVYRGVRLEVARSLAADSPVALSQLEREFVAASEAHETAERAGVRRQSRRLRTLVKALAALLVACLVITGVAVVQRRAAVAGEKVALSRQLALQAQDLSGSWPDAAEALAVQAFRTSPTIEARGALLSTAAYKPPRVTLKDHRGAVRAVAFNQDGTLLASAGDDRSVLVRSPSGTAAPIALTQHSKPVRALAFHPSAPGLASGGEDEQIVLWDLNTNAAAHVLPVAHGRINSISYSDDGRLMASASQDGTVILWEGAREVLRIPHSLGEVHDVALGGDLVAVAGQNGVLVHNRTTGAQQVYQDHRGPVLAVALSRDGGALASGGADSQVVLRAGGEPSFLRRHTAGIRSVGFGPDGRMLMSAADDGSVRWWSVPGGGWLTGLISRTGAFFAAGLSPDGTKLAAGGDDSVSVWQVALPAFTGHAAPPFGVATAADGRIATGGADRSIRVWDPSGTQITELDAPARVKSVAFHPDGTLVSAGEDGAVTAWDLESRKPVRTIAEHDGPVTSLVLAGNVVASGGADRTIRLVDPASDAPPRNFPVAHTAEVEALAFSPDGTVLASGGNDGRIVLWDVEHSRELAVLGELGNALRDIAFTPDGRTLVTGDASGAVIFWDVAARQQSATLPGQRGAVRELALNGTGTLLAVAGSDTVITLWDTATREQVATLTGHTGPVNSVAFNGDTLASTGSDPRVIRWDLDPEAVIARICGARVGRC</sequence>
<feature type="repeat" description="WD" evidence="3">
    <location>
        <begin position="850"/>
        <end position="881"/>
    </location>
</feature>
<evidence type="ECO:0000313" key="5">
    <source>
        <dbReference type="EMBL" id="SFR29175.1"/>
    </source>
</evidence>
<dbReference type="PANTHER" id="PTHR19848">
    <property type="entry name" value="WD40 REPEAT PROTEIN"/>
    <property type="match status" value="1"/>
</dbReference>
<dbReference type="SMART" id="SM00320">
    <property type="entry name" value="WD40"/>
    <property type="match status" value="14"/>
</dbReference>
<feature type="repeat" description="WD" evidence="3">
    <location>
        <begin position="1097"/>
        <end position="1136"/>
    </location>
</feature>
<dbReference type="PRINTS" id="PR00320">
    <property type="entry name" value="GPROTEINBRPT"/>
</dbReference>
<dbReference type="PROSITE" id="PS50082">
    <property type="entry name" value="WD_REPEATS_2"/>
    <property type="match status" value="10"/>
</dbReference>
<dbReference type="InterPro" id="IPR001680">
    <property type="entry name" value="WD40_rpt"/>
</dbReference>
<dbReference type="Proteomes" id="UP000198583">
    <property type="component" value="Unassembled WGS sequence"/>
</dbReference>
<dbReference type="PROSITE" id="PS50294">
    <property type="entry name" value="WD_REPEATS_REGION"/>
    <property type="match status" value="8"/>
</dbReference>